<dbReference type="GO" id="GO:0015768">
    <property type="term" value="P:maltose transport"/>
    <property type="evidence" value="ECO:0007669"/>
    <property type="project" value="TreeGrafter"/>
</dbReference>
<keyword evidence="3 4" id="KW-0732">Signal</keyword>
<dbReference type="AlphaFoldDB" id="A0A941EK71"/>
<keyword evidence="2" id="KW-0813">Transport</keyword>
<accession>A0A941EK71</accession>
<reference evidence="5" key="1">
    <citation type="submission" date="2021-04" db="EMBL/GenBank/DDBJ databases">
        <title>Genome based classification of Actinospica acidithermotolerans sp. nov., an actinobacterium isolated from an Indonesian hot spring.</title>
        <authorList>
            <person name="Kusuma A.B."/>
            <person name="Putra K.E."/>
            <person name="Nafisah S."/>
            <person name="Loh J."/>
            <person name="Nouioui I."/>
            <person name="Goodfellow M."/>
        </authorList>
    </citation>
    <scope>NUCLEOTIDE SEQUENCE</scope>
    <source>
        <strain evidence="5">CSCA 57</strain>
    </source>
</reference>
<dbReference type="InterPro" id="IPR006059">
    <property type="entry name" value="SBP"/>
</dbReference>
<protein>
    <submittedName>
        <fullName evidence="5">Extracellular solute-binding protein</fullName>
    </submittedName>
</protein>
<proteinExistence type="inferred from homology"/>
<dbReference type="GO" id="GO:0042956">
    <property type="term" value="P:maltodextrin transmembrane transport"/>
    <property type="evidence" value="ECO:0007669"/>
    <property type="project" value="TreeGrafter"/>
</dbReference>
<dbReference type="SUPFAM" id="SSF53850">
    <property type="entry name" value="Periplasmic binding protein-like II"/>
    <property type="match status" value="1"/>
</dbReference>
<evidence type="ECO:0000256" key="1">
    <source>
        <dbReference type="ARBA" id="ARBA00008520"/>
    </source>
</evidence>
<dbReference type="PANTHER" id="PTHR30061:SF50">
    <property type="entry name" value="MALTOSE_MALTODEXTRIN-BINDING PERIPLASMIC PROTEIN"/>
    <property type="match status" value="1"/>
</dbReference>
<comment type="caution">
    <text evidence="5">The sequence shown here is derived from an EMBL/GenBank/DDBJ whole genome shotgun (WGS) entry which is preliminary data.</text>
</comment>
<evidence type="ECO:0000313" key="6">
    <source>
        <dbReference type="Proteomes" id="UP000675781"/>
    </source>
</evidence>
<dbReference type="EMBL" id="JAGSOG010000022">
    <property type="protein sequence ID" value="MBR7833087.1"/>
    <property type="molecule type" value="Genomic_DNA"/>
</dbReference>
<dbReference type="PANTHER" id="PTHR30061">
    <property type="entry name" value="MALTOSE-BINDING PERIPLASMIC PROTEIN"/>
    <property type="match status" value="1"/>
</dbReference>
<sequence>MYSVRRRGRVRATAALAALTALTAATLAGCGNNGVASTSSGGVVQLTMLTGFTGPDEASYQALVAEFNQTHPKIHVTMSVEPWATVAQKLPESWATGQGPDLATPSSDPGSIFNYISTNSVLPLDDATGTGTDQIDAAAFPSSVRNAFTVNGKLYAVPANNATLVLYYNKDMFTAAGITAAPTTEAEFIADAKKLTLSSGGKTTQYGLSLADNNTIQMWPVLQWMSGGDIVGANGCADVNDAASIAALTQWSQLVIQNHISPVGQAGADADTLFSSKKAAMEINGPWAAAGYKSAGINLGMVTIPVGSAGQVTLASTVPLMIERTTPHAAEAEQFLAWYTGKTAQAKFSEISGFPPARTDLGSSVSGNATVSLFASELPYARLYLAGQSKATSIDSDVYVPMIQQIERGANVQSATNSAAQQIDKLTGCTS</sequence>
<name>A0A941EK71_9ACTN</name>
<feature type="chain" id="PRO_5038723127" evidence="4">
    <location>
        <begin position="29"/>
        <end position="431"/>
    </location>
</feature>
<dbReference type="Proteomes" id="UP000675781">
    <property type="component" value="Unassembled WGS sequence"/>
</dbReference>
<dbReference type="RefSeq" id="WP_212527611.1">
    <property type="nucleotide sequence ID" value="NZ_JAGSOG010000022.1"/>
</dbReference>
<dbReference type="PROSITE" id="PS51257">
    <property type="entry name" value="PROKAR_LIPOPROTEIN"/>
    <property type="match status" value="1"/>
</dbReference>
<dbReference type="GO" id="GO:0055052">
    <property type="term" value="C:ATP-binding cassette (ABC) transporter complex, substrate-binding subunit-containing"/>
    <property type="evidence" value="ECO:0007669"/>
    <property type="project" value="TreeGrafter"/>
</dbReference>
<evidence type="ECO:0000313" key="5">
    <source>
        <dbReference type="EMBL" id="MBR7833087.1"/>
    </source>
</evidence>
<feature type="signal peptide" evidence="4">
    <location>
        <begin position="1"/>
        <end position="28"/>
    </location>
</feature>
<dbReference type="Gene3D" id="3.40.190.10">
    <property type="entry name" value="Periplasmic binding protein-like II"/>
    <property type="match status" value="1"/>
</dbReference>
<evidence type="ECO:0000256" key="2">
    <source>
        <dbReference type="ARBA" id="ARBA00022448"/>
    </source>
</evidence>
<evidence type="ECO:0000256" key="3">
    <source>
        <dbReference type="ARBA" id="ARBA00022729"/>
    </source>
</evidence>
<organism evidence="5 6">
    <name type="scientific">Actinospica durhamensis</name>
    <dbReference type="NCBI Taxonomy" id="1508375"/>
    <lineage>
        <taxon>Bacteria</taxon>
        <taxon>Bacillati</taxon>
        <taxon>Actinomycetota</taxon>
        <taxon>Actinomycetes</taxon>
        <taxon>Catenulisporales</taxon>
        <taxon>Actinospicaceae</taxon>
        <taxon>Actinospica</taxon>
    </lineage>
</organism>
<evidence type="ECO:0000256" key="4">
    <source>
        <dbReference type="SAM" id="SignalP"/>
    </source>
</evidence>
<dbReference type="Pfam" id="PF01547">
    <property type="entry name" value="SBP_bac_1"/>
    <property type="match status" value="1"/>
</dbReference>
<dbReference type="GO" id="GO:1901982">
    <property type="term" value="F:maltose binding"/>
    <property type="evidence" value="ECO:0007669"/>
    <property type="project" value="TreeGrafter"/>
</dbReference>
<comment type="similarity">
    <text evidence="1">Belongs to the bacterial solute-binding protein 1 family.</text>
</comment>
<keyword evidence="6" id="KW-1185">Reference proteome</keyword>
<gene>
    <name evidence="5" type="ORF">KDL01_07420</name>
</gene>